<sequence length="465" mass="47449">MNRFLALPLVVAGGLMLAGCDDDSDSALGTVTEAEVRIIHASPDAPPVNILVDGEAAVEGADYKEVALLTPPVGDYDLAVQGIIPGVTGDAAIVIGPANFTFEDGIRYNVVAVDTVAGIRPLTFNDTDPDFSSTTDVRVRIGHLAPNAPAVDVYVTAAGDGDDLSMTDPLLANVSFEDVADAVEVPAGDYRVQITANGATQAVFDSGSVSLPAGADLFIGAVQNTGANASATGASPVSLIVVNGADVSEIYDADQNAGVRVVHNSADAPEVDVLVDDTEALANIAFTEAAPSAALDEYASLPADTYNIKVAASADNSIVPIEADLTLANGQGYTVAAVGLLGDNTIEALVLEDSVRSIGTQASLRVVHGATAAGNVDVYLLPGDQTAIGNASPTLEDVPFKAVTGYLPVPQGTYNLRITDTDGNIAISADGVALDNGGVYTVIARDGQPTLTDFGLILLDDFVQP</sequence>
<evidence type="ECO:0000259" key="1">
    <source>
        <dbReference type="Pfam" id="PF14344"/>
    </source>
</evidence>
<name>A0A1I6IKS2_9GAMM</name>
<evidence type="ECO:0000313" key="3">
    <source>
        <dbReference type="Proteomes" id="UP000198644"/>
    </source>
</evidence>
<evidence type="ECO:0000313" key="2">
    <source>
        <dbReference type="EMBL" id="SFR67332.1"/>
    </source>
</evidence>
<feature type="domain" description="DUF4397" evidence="1">
    <location>
        <begin position="257"/>
        <end position="379"/>
    </location>
</feature>
<gene>
    <name evidence="2" type="ORF">SAMN05216203_2428</name>
</gene>
<reference evidence="2 3" key="1">
    <citation type="submission" date="2016-10" db="EMBL/GenBank/DDBJ databases">
        <authorList>
            <person name="de Groot N.N."/>
        </authorList>
    </citation>
    <scope>NUCLEOTIDE SEQUENCE [LARGE SCALE GENOMIC DNA]</scope>
    <source>
        <strain evidence="2 3">CGMCC 1.9167</strain>
    </source>
</reference>
<dbReference type="OrthoDB" id="9783299at2"/>
<dbReference type="AlphaFoldDB" id="A0A1I6IKS2"/>
<dbReference type="Proteomes" id="UP000198644">
    <property type="component" value="Unassembled WGS sequence"/>
</dbReference>
<protein>
    <recommendedName>
        <fullName evidence="1">DUF4397 domain-containing protein</fullName>
    </recommendedName>
</protein>
<dbReference type="EMBL" id="FOYW01000001">
    <property type="protein sequence ID" value="SFR67332.1"/>
    <property type="molecule type" value="Genomic_DNA"/>
</dbReference>
<feature type="domain" description="DUF4397" evidence="1">
    <location>
        <begin position="390"/>
        <end position="463"/>
    </location>
</feature>
<keyword evidence="3" id="KW-1185">Reference proteome</keyword>
<accession>A0A1I6IKS2</accession>
<feature type="domain" description="DUF4397" evidence="1">
    <location>
        <begin position="34"/>
        <end position="154"/>
    </location>
</feature>
<dbReference type="PROSITE" id="PS51257">
    <property type="entry name" value="PROKAR_LIPOPROTEIN"/>
    <property type="match status" value="1"/>
</dbReference>
<organism evidence="2 3">
    <name type="scientific">Marinobacter daqiaonensis</name>
    <dbReference type="NCBI Taxonomy" id="650891"/>
    <lineage>
        <taxon>Bacteria</taxon>
        <taxon>Pseudomonadati</taxon>
        <taxon>Pseudomonadota</taxon>
        <taxon>Gammaproteobacteria</taxon>
        <taxon>Pseudomonadales</taxon>
        <taxon>Marinobacteraceae</taxon>
        <taxon>Marinobacter</taxon>
    </lineage>
</organism>
<dbReference type="Pfam" id="PF14344">
    <property type="entry name" value="DUF4397"/>
    <property type="match status" value="3"/>
</dbReference>
<proteinExistence type="predicted"/>
<dbReference type="RefSeq" id="WP_092012726.1">
    <property type="nucleotide sequence ID" value="NZ_FOYW01000001.1"/>
</dbReference>
<dbReference type="InterPro" id="IPR025510">
    <property type="entry name" value="DUF4397"/>
</dbReference>